<dbReference type="GO" id="GO:0071569">
    <property type="term" value="P:protein ufmylation"/>
    <property type="evidence" value="ECO:0007669"/>
    <property type="project" value="TreeGrafter"/>
</dbReference>
<evidence type="ECO:0000256" key="2">
    <source>
        <dbReference type="ARBA" id="ARBA00016279"/>
    </source>
</evidence>
<reference evidence="10 11" key="1">
    <citation type="submission" date="2021-06" db="EMBL/GenBank/DDBJ databases">
        <title>Genome sequence of Babesia caballi.</title>
        <authorList>
            <person name="Yamagishi J."/>
            <person name="Kidaka T."/>
            <person name="Ochi A."/>
        </authorList>
    </citation>
    <scope>NUCLEOTIDE SEQUENCE [LARGE SCALE GENOMIC DNA]</scope>
    <source>
        <strain evidence="10">USDA-D6B2</strain>
    </source>
</reference>
<dbReference type="RefSeq" id="XP_067712871.1">
    <property type="nucleotide sequence ID" value="XM_067856770.1"/>
</dbReference>
<dbReference type="GO" id="GO:0046872">
    <property type="term" value="F:metal ion binding"/>
    <property type="evidence" value="ECO:0007669"/>
    <property type="project" value="UniProtKB-KW"/>
</dbReference>
<comment type="similarity">
    <text evidence="1">Belongs to the ubiquitin-activating E1 family. UBA5 subfamily.</text>
</comment>
<dbReference type="InterPro" id="IPR035985">
    <property type="entry name" value="Ubiquitin-activating_enz"/>
</dbReference>
<keyword evidence="7" id="KW-0067">ATP-binding</keyword>
<keyword evidence="4" id="KW-0547">Nucleotide-binding</keyword>
<keyword evidence="6" id="KW-0862">Zinc</keyword>
<dbReference type="GO" id="GO:0071566">
    <property type="term" value="F:UFM1 activating enzyme activity"/>
    <property type="evidence" value="ECO:0007669"/>
    <property type="project" value="TreeGrafter"/>
</dbReference>
<dbReference type="InterPro" id="IPR045886">
    <property type="entry name" value="ThiF/MoeB/HesA"/>
</dbReference>
<evidence type="ECO:0000259" key="9">
    <source>
        <dbReference type="Pfam" id="PF00899"/>
    </source>
</evidence>
<evidence type="ECO:0000313" key="11">
    <source>
        <dbReference type="Proteomes" id="UP001497744"/>
    </source>
</evidence>
<evidence type="ECO:0000256" key="3">
    <source>
        <dbReference type="ARBA" id="ARBA00022723"/>
    </source>
</evidence>
<evidence type="ECO:0000256" key="4">
    <source>
        <dbReference type="ARBA" id="ARBA00022741"/>
    </source>
</evidence>
<dbReference type="EMBL" id="BPLF01000001">
    <property type="protein sequence ID" value="GIX60800.1"/>
    <property type="molecule type" value="Genomic_DNA"/>
</dbReference>
<keyword evidence="5" id="KW-0833">Ubl conjugation pathway</keyword>
<keyword evidence="11" id="KW-1185">Reference proteome</keyword>
<organism evidence="10 11">
    <name type="scientific">Babesia caballi</name>
    <dbReference type="NCBI Taxonomy" id="5871"/>
    <lineage>
        <taxon>Eukaryota</taxon>
        <taxon>Sar</taxon>
        <taxon>Alveolata</taxon>
        <taxon>Apicomplexa</taxon>
        <taxon>Aconoidasida</taxon>
        <taxon>Piroplasmida</taxon>
        <taxon>Babesiidae</taxon>
        <taxon>Babesia</taxon>
    </lineage>
</organism>
<evidence type="ECO:0000256" key="1">
    <source>
        <dbReference type="ARBA" id="ARBA00005339"/>
    </source>
</evidence>
<dbReference type="Pfam" id="PF00899">
    <property type="entry name" value="ThiF"/>
    <property type="match status" value="1"/>
</dbReference>
<name>A0AAV4LLV8_BABCB</name>
<dbReference type="Proteomes" id="UP001497744">
    <property type="component" value="Unassembled WGS sequence"/>
</dbReference>
<accession>A0AAV4LLV8</accession>
<evidence type="ECO:0000256" key="8">
    <source>
        <dbReference type="SAM" id="MobiDB-lite"/>
    </source>
</evidence>
<proteinExistence type="inferred from homology"/>
<feature type="compositionally biased region" description="Basic and acidic residues" evidence="8">
    <location>
        <begin position="334"/>
        <end position="352"/>
    </location>
</feature>
<feature type="region of interest" description="Disordered" evidence="8">
    <location>
        <begin position="279"/>
        <end position="352"/>
    </location>
</feature>
<dbReference type="CDD" id="cd00757">
    <property type="entry name" value="ThiF_MoeB_HesA_family"/>
    <property type="match status" value="1"/>
</dbReference>
<sequence length="352" mass="38250">MSSQKDDPASRLKALERMGVVKDYSKIYKSTVLIVGVGGVGAVVAEMLTRCGIGKLILFDYDDVELANMNRLFYTPNQVGMPKVEAAKQTLNAINSQVQVDAVNGNICKDYEVFYERICSGALGGEQVDLVLSCVDNYAARVTINKACCQANQIWMNSGVAENATSGQIQTCVPGITGCFLCAPPYIVAVKGDESTIKRPDVCTASLPTTMGVVAGLLAHNALKHLLQFGAVTSLLSYNSLQDYFPSCSMGCNPECTERYCLQRQKEKQDEREKFLENQRAAAEASKTADEPVEHESNEYAITVVTDDEQVQDTRVSSQGGDAGKHSQASTEKLSLKELRERLKNVSAKGES</sequence>
<dbReference type="Gene3D" id="3.40.50.720">
    <property type="entry name" value="NAD(P)-binding Rossmann-like Domain"/>
    <property type="match status" value="1"/>
</dbReference>
<keyword evidence="3" id="KW-0479">Metal-binding</keyword>
<protein>
    <recommendedName>
        <fullName evidence="2">Ubiquitin-like modifier-activating enzyme 5</fullName>
    </recommendedName>
</protein>
<evidence type="ECO:0000313" key="10">
    <source>
        <dbReference type="EMBL" id="GIX60800.1"/>
    </source>
</evidence>
<evidence type="ECO:0000256" key="5">
    <source>
        <dbReference type="ARBA" id="ARBA00022786"/>
    </source>
</evidence>
<dbReference type="GO" id="GO:0005524">
    <property type="term" value="F:ATP binding"/>
    <property type="evidence" value="ECO:0007669"/>
    <property type="project" value="UniProtKB-KW"/>
</dbReference>
<dbReference type="SUPFAM" id="SSF69572">
    <property type="entry name" value="Activating enzymes of the ubiquitin-like proteins"/>
    <property type="match status" value="1"/>
</dbReference>
<dbReference type="AlphaFoldDB" id="A0AAV4LLV8"/>
<dbReference type="PANTHER" id="PTHR10953:SF9">
    <property type="entry name" value="UBIQUITIN-LIKE MODIFIER-ACTIVATING ENZYME 5"/>
    <property type="match status" value="1"/>
</dbReference>
<feature type="domain" description="THIF-type NAD/FAD binding fold" evidence="9">
    <location>
        <begin position="21"/>
        <end position="256"/>
    </location>
</feature>
<dbReference type="GO" id="GO:0005829">
    <property type="term" value="C:cytosol"/>
    <property type="evidence" value="ECO:0007669"/>
    <property type="project" value="TreeGrafter"/>
</dbReference>
<feature type="compositionally biased region" description="Basic and acidic residues" evidence="8">
    <location>
        <begin position="287"/>
        <end position="298"/>
    </location>
</feature>
<dbReference type="GeneID" id="94192283"/>
<dbReference type="PRINTS" id="PR00420">
    <property type="entry name" value="RNGMNOXGNASE"/>
</dbReference>
<evidence type="ECO:0000256" key="7">
    <source>
        <dbReference type="ARBA" id="ARBA00022840"/>
    </source>
</evidence>
<comment type="caution">
    <text evidence="10">The sequence shown here is derived from an EMBL/GenBank/DDBJ whole genome shotgun (WGS) entry which is preliminary data.</text>
</comment>
<dbReference type="InterPro" id="IPR000594">
    <property type="entry name" value="ThiF_NAD_FAD-bd"/>
</dbReference>
<gene>
    <name evidence="10" type="ORF">BcabD6B2_02350</name>
</gene>
<evidence type="ECO:0000256" key="6">
    <source>
        <dbReference type="ARBA" id="ARBA00022833"/>
    </source>
</evidence>
<dbReference type="PANTHER" id="PTHR10953">
    <property type="entry name" value="UBIQUITIN-ACTIVATING ENZYME E1"/>
    <property type="match status" value="1"/>
</dbReference>